<dbReference type="Pfam" id="PF03171">
    <property type="entry name" value="2OG-FeII_Oxy"/>
    <property type="match status" value="1"/>
</dbReference>
<evidence type="ECO:0000313" key="2">
    <source>
        <dbReference type="Proteomes" id="UP001472677"/>
    </source>
</evidence>
<dbReference type="Pfam" id="PF14226">
    <property type="entry name" value="DIOX_N"/>
    <property type="match status" value="1"/>
</dbReference>
<dbReference type="SUPFAM" id="SSF51197">
    <property type="entry name" value="Clavaminate synthase-like"/>
    <property type="match status" value="1"/>
</dbReference>
<proteinExistence type="predicted"/>
<accession>A0ABR2BBU6</accession>
<organism evidence="1 2">
    <name type="scientific">Hibiscus sabdariffa</name>
    <name type="common">roselle</name>
    <dbReference type="NCBI Taxonomy" id="183260"/>
    <lineage>
        <taxon>Eukaryota</taxon>
        <taxon>Viridiplantae</taxon>
        <taxon>Streptophyta</taxon>
        <taxon>Embryophyta</taxon>
        <taxon>Tracheophyta</taxon>
        <taxon>Spermatophyta</taxon>
        <taxon>Magnoliopsida</taxon>
        <taxon>eudicotyledons</taxon>
        <taxon>Gunneridae</taxon>
        <taxon>Pentapetalae</taxon>
        <taxon>rosids</taxon>
        <taxon>malvids</taxon>
        <taxon>Malvales</taxon>
        <taxon>Malvaceae</taxon>
        <taxon>Malvoideae</taxon>
        <taxon>Hibiscus</taxon>
    </lineage>
</organism>
<dbReference type="PANTHER" id="PTHR10209">
    <property type="entry name" value="OXIDOREDUCTASE, 2OG-FE II OXYGENASE FAMILY PROTEIN"/>
    <property type="match status" value="1"/>
</dbReference>
<keyword evidence="2" id="KW-1185">Reference proteome</keyword>
<dbReference type="InterPro" id="IPR027443">
    <property type="entry name" value="IPNS-like_sf"/>
</dbReference>
<sequence length="361" mass="40269">MATAVNVNGENRCGRAGEVKRFDESKIGVKGLVDSGLTTIPSIFIHPPETLSDLKPKPKLQSVVIPTIDLSGSRSTVVEQLAAASRTFGFFQIINHGIPVQVLDRMIGSIRAFHEQPTDVKAKFYTRDIATGVNFISNVDLFLSKAASWRDTLQIKLAPTLPELENIPEVCRDEVVEWSLHSEALGERLMGLLSEGLGLDTDRLKNTTCLDARMMVGHYYPRCPQPDLTVGIASHTDPGVLTLLLQDHIGGLQIKHQGEWVDIKPVHGALVINIADILQILSNDEYVSVEHRVLANPSEEARVSIAVFFNPSAREALYGPFSELTSSEKPPRYRQFVYHDYMRRFFSKELDGKTLTNYYRI</sequence>
<dbReference type="PANTHER" id="PTHR10209:SF751">
    <property type="entry name" value="OS06G0255100 PROTEIN"/>
    <property type="match status" value="1"/>
</dbReference>
<name>A0ABR2BBU6_9ROSI</name>
<reference evidence="1 2" key="1">
    <citation type="journal article" date="2024" name="G3 (Bethesda)">
        <title>Genome assembly of Hibiscus sabdariffa L. provides insights into metabolisms of medicinal natural products.</title>
        <authorList>
            <person name="Kim T."/>
        </authorList>
    </citation>
    <scope>NUCLEOTIDE SEQUENCE [LARGE SCALE GENOMIC DNA]</scope>
    <source>
        <strain evidence="1">TK-2024</strain>
        <tissue evidence="1">Old leaves</tissue>
    </source>
</reference>
<dbReference type="Proteomes" id="UP001472677">
    <property type="component" value="Unassembled WGS sequence"/>
</dbReference>
<protein>
    <submittedName>
        <fullName evidence="1">Uncharacterized protein</fullName>
    </submittedName>
</protein>
<comment type="caution">
    <text evidence="1">The sequence shown here is derived from an EMBL/GenBank/DDBJ whole genome shotgun (WGS) entry which is preliminary data.</text>
</comment>
<dbReference type="Gene3D" id="2.60.120.330">
    <property type="entry name" value="B-lactam Antibiotic, Isopenicillin N Synthase, Chain"/>
    <property type="match status" value="1"/>
</dbReference>
<dbReference type="InterPro" id="IPR026992">
    <property type="entry name" value="DIOX_N"/>
</dbReference>
<dbReference type="InterPro" id="IPR044861">
    <property type="entry name" value="IPNS-like_FE2OG_OXY"/>
</dbReference>
<dbReference type="InterPro" id="IPR005123">
    <property type="entry name" value="Oxoglu/Fe-dep_dioxygenase_dom"/>
</dbReference>
<dbReference type="EMBL" id="JBBPBM010000139">
    <property type="protein sequence ID" value="KAK8504591.1"/>
    <property type="molecule type" value="Genomic_DNA"/>
</dbReference>
<gene>
    <name evidence="1" type="ORF">V6N12_017133</name>
</gene>
<evidence type="ECO:0000313" key="1">
    <source>
        <dbReference type="EMBL" id="KAK8504591.1"/>
    </source>
</evidence>
<dbReference type="PROSITE" id="PS51471">
    <property type="entry name" value="FE2OG_OXY"/>
    <property type="match status" value="1"/>
</dbReference>